<name>A0A941ISH2_9ACTN</name>
<comment type="caution">
    <text evidence="2">The sequence shown here is derived from an EMBL/GenBank/DDBJ whole genome shotgun (WGS) entry which is preliminary data.</text>
</comment>
<keyword evidence="3" id="KW-1185">Reference proteome</keyword>
<evidence type="ECO:0000313" key="2">
    <source>
        <dbReference type="EMBL" id="MBR7838499.1"/>
    </source>
</evidence>
<keyword evidence="1" id="KW-1133">Transmembrane helix</keyword>
<protein>
    <submittedName>
        <fullName evidence="2">Uncharacterized protein</fullName>
    </submittedName>
</protein>
<dbReference type="Proteomes" id="UP000675781">
    <property type="component" value="Unassembled WGS sequence"/>
</dbReference>
<sequence length="327" mass="33904">MSLDPDLLPERLNALADQVGPSGRIDADRAVADARRTLARRRRTRGGAALSTIAVVGALIAFFAVGAQPQGGGAAAPTASPTASASFPRTAHDPVAVGLSFGWLPPGLYSHSPSWPSVANVLMSYLMVEADATPEGAKSTISESRLDLYTAPPGSMPHQSMQWVGFQESDVAGPLIGGNPSWIETPSTGYYGPNGLGAVVWKLPDGDWAVLSFTDGARHGQGSGIFDRANVIRIARSVTQTPVPVALPLHITGALAQAEVTAIQSSSTNGTNLFQPSYWLALTFREAGAEIDVTLRGGPEGMPTALPGQACTPATLQPTLVVMACVA</sequence>
<dbReference type="AlphaFoldDB" id="A0A941ISH2"/>
<proteinExistence type="predicted"/>
<feature type="non-terminal residue" evidence="2">
    <location>
        <position position="327"/>
    </location>
</feature>
<feature type="transmembrane region" description="Helical" evidence="1">
    <location>
        <begin position="46"/>
        <end position="67"/>
    </location>
</feature>
<reference evidence="2" key="1">
    <citation type="submission" date="2021-04" db="EMBL/GenBank/DDBJ databases">
        <title>Genome based classification of Actinospica acidithermotolerans sp. nov., an actinobacterium isolated from an Indonesian hot spring.</title>
        <authorList>
            <person name="Kusuma A.B."/>
            <person name="Putra K.E."/>
            <person name="Nafisah S."/>
            <person name="Loh J."/>
            <person name="Nouioui I."/>
            <person name="Goodfellow M."/>
        </authorList>
    </citation>
    <scope>NUCLEOTIDE SEQUENCE</scope>
    <source>
        <strain evidence="2">CSCA 57</strain>
    </source>
</reference>
<accession>A0A941ISH2</accession>
<evidence type="ECO:0000256" key="1">
    <source>
        <dbReference type="SAM" id="Phobius"/>
    </source>
</evidence>
<evidence type="ECO:0000313" key="3">
    <source>
        <dbReference type="Proteomes" id="UP000675781"/>
    </source>
</evidence>
<gene>
    <name evidence="2" type="ORF">KDL01_34855</name>
</gene>
<organism evidence="2 3">
    <name type="scientific">Actinospica durhamensis</name>
    <dbReference type="NCBI Taxonomy" id="1508375"/>
    <lineage>
        <taxon>Bacteria</taxon>
        <taxon>Bacillati</taxon>
        <taxon>Actinomycetota</taxon>
        <taxon>Actinomycetes</taxon>
        <taxon>Catenulisporales</taxon>
        <taxon>Actinospicaceae</taxon>
        <taxon>Actinospica</taxon>
    </lineage>
</organism>
<keyword evidence="1" id="KW-0472">Membrane</keyword>
<keyword evidence="1" id="KW-0812">Transmembrane</keyword>
<dbReference type="EMBL" id="JAGSOG010000296">
    <property type="protein sequence ID" value="MBR7838499.1"/>
    <property type="molecule type" value="Genomic_DNA"/>
</dbReference>